<dbReference type="Pfam" id="PF03466">
    <property type="entry name" value="LysR_substrate"/>
    <property type="match status" value="1"/>
</dbReference>
<dbReference type="KEGG" id="aev:EI546_04725"/>
<dbReference type="GO" id="GO:0003700">
    <property type="term" value="F:DNA-binding transcription factor activity"/>
    <property type="evidence" value="ECO:0007669"/>
    <property type="project" value="InterPro"/>
</dbReference>
<dbReference type="AlphaFoldDB" id="A0A410G1C9"/>
<dbReference type="SUPFAM" id="SSF53850">
    <property type="entry name" value="Periplasmic binding protein-like II"/>
    <property type="match status" value="1"/>
</dbReference>
<dbReference type="RefSeq" id="WP_128249465.1">
    <property type="nucleotide sequence ID" value="NZ_CP034951.1"/>
</dbReference>
<dbReference type="InterPro" id="IPR050950">
    <property type="entry name" value="HTH-type_LysR_regulators"/>
</dbReference>
<protein>
    <submittedName>
        <fullName evidence="6">LysR family transcriptional regulator</fullName>
    </submittedName>
</protein>
<evidence type="ECO:0000256" key="1">
    <source>
        <dbReference type="ARBA" id="ARBA00009437"/>
    </source>
</evidence>
<dbReference type="GO" id="GO:0005829">
    <property type="term" value="C:cytosol"/>
    <property type="evidence" value="ECO:0007669"/>
    <property type="project" value="TreeGrafter"/>
</dbReference>
<dbReference type="Proteomes" id="UP000285517">
    <property type="component" value="Chromosome"/>
</dbReference>
<dbReference type="PANTHER" id="PTHR30419:SF29">
    <property type="entry name" value="LYSR-FAMILY TRANSCRIPTIONAL REGULATOR"/>
    <property type="match status" value="1"/>
</dbReference>
<dbReference type="PANTHER" id="PTHR30419">
    <property type="entry name" value="HTH-TYPE TRANSCRIPTIONAL REGULATOR YBHD"/>
    <property type="match status" value="1"/>
</dbReference>
<dbReference type="InterPro" id="IPR036390">
    <property type="entry name" value="WH_DNA-bd_sf"/>
</dbReference>
<dbReference type="Gene3D" id="3.40.190.10">
    <property type="entry name" value="Periplasmic binding protein-like II"/>
    <property type="match status" value="2"/>
</dbReference>
<evidence type="ECO:0000259" key="5">
    <source>
        <dbReference type="PROSITE" id="PS50931"/>
    </source>
</evidence>
<keyword evidence="7" id="KW-1185">Reference proteome</keyword>
<feature type="domain" description="HTH lysR-type" evidence="5">
    <location>
        <begin position="1"/>
        <end position="58"/>
    </location>
</feature>
<dbReference type="FunFam" id="1.10.10.10:FF:000001">
    <property type="entry name" value="LysR family transcriptional regulator"/>
    <property type="match status" value="1"/>
</dbReference>
<accession>A0A410G1C9</accession>
<keyword evidence="4" id="KW-0804">Transcription</keyword>
<proteinExistence type="inferred from homology"/>
<dbReference type="SUPFAM" id="SSF46785">
    <property type="entry name" value="Winged helix' DNA-binding domain"/>
    <property type="match status" value="1"/>
</dbReference>
<dbReference type="InterPro" id="IPR000847">
    <property type="entry name" value="LysR_HTH_N"/>
</dbReference>
<sequence>MNFHQLKYIVSVEKNRNFSRAAEECGIAQSTLSREIQRLEQEFDVMIFDRTRHPVALTMKGIDLIEQAKRILKEENTFISIAEQKKNRPSGTFSLGVLASLAPYLIPLFTDTITKKYPELNLEIFEVTIQEMVADLEKENLDGAIAISPLPKEGFYESPLFEEEFVLYLDRNHKLSTVSTIRWDDIPLNELILPEGMKSYFLTRKTESKHSDLEKHLKTLRYQNASLETIRKIIDRNGGLTLIPQLACLYMGERRLEMVRPIKDPVLSRTISFVAPRGFQKTRLSKVILNEIIASIPTDIQVKLVADLGPSVRFES</sequence>
<dbReference type="InterPro" id="IPR036388">
    <property type="entry name" value="WH-like_DNA-bd_sf"/>
</dbReference>
<name>A0A410G1C9_9FLAO</name>
<dbReference type="Gene3D" id="1.10.10.10">
    <property type="entry name" value="Winged helix-like DNA-binding domain superfamily/Winged helix DNA-binding domain"/>
    <property type="match status" value="1"/>
</dbReference>
<dbReference type="InterPro" id="IPR005119">
    <property type="entry name" value="LysR_subst-bd"/>
</dbReference>
<keyword evidence="2" id="KW-0805">Transcription regulation</keyword>
<evidence type="ECO:0000256" key="4">
    <source>
        <dbReference type="ARBA" id="ARBA00023163"/>
    </source>
</evidence>
<evidence type="ECO:0000256" key="3">
    <source>
        <dbReference type="ARBA" id="ARBA00023125"/>
    </source>
</evidence>
<dbReference type="EMBL" id="CP034951">
    <property type="protein sequence ID" value="QAA81073.1"/>
    <property type="molecule type" value="Genomic_DNA"/>
</dbReference>
<evidence type="ECO:0000256" key="2">
    <source>
        <dbReference type="ARBA" id="ARBA00023015"/>
    </source>
</evidence>
<dbReference type="PRINTS" id="PR00039">
    <property type="entry name" value="HTHLYSR"/>
</dbReference>
<comment type="similarity">
    <text evidence="1">Belongs to the LysR transcriptional regulatory family.</text>
</comment>
<evidence type="ECO:0000313" key="7">
    <source>
        <dbReference type="Proteomes" id="UP000285517"/>
    </source>
</evidence>
<dbReference type="GO" id="GO:0003677">
    <property type="term" value="F:DNA binding"/>
    <property type="evidence" value="ECO:0007669"/>
    <property type="project" value="UniProtKB-KW"/>
</dbReference>
<dbReference type="PROSITE" id="PS50931">
    <property type="entry name" value="HTH_LYSR"/>
    <property type="match status" value="1"/>
</dbReference>
<evidence type="ECO:0000313" key="6">
    <source>
        <dbReference type="EMBL" id="QAA81073.1"/>
    </source>
</evidence>
<dbReference type="Pfam" id="PF00126">
    <property type="entry name" value="HTH_1"/>
    <property type="match status" value="1"/>
</dbReference>
<reference evidence="6 7" key="1">
    <citation type="submission" date="2019-01" db="EMBL/GenBank/DDBJ databases">
        <title>Complete genome sequencing of Aequorivita sp. H23M31.</title>
        <authorList>
            <person name="Bae J.-W."/>
        </authorList>
    </citation>
    <scope>NUCLEOTIDE SEQUENCE [LARGE SCALE GENOMIC DNA]</scope>
    <source>
        <strain evidence="6 7">H23M31</strain>
    </source>
</reference>
<organism evidence="6 7">
    <name type="scientific">Aequorivita ciconiae</name>
    <dbReference type="NCBI Taxonomy" id="2494375"/>
    <lineage>
        <taxon>Bacteria</taxon>
        <taxon>Pseudomonadati</taxon>
        <taxon>Bacteroidota</taxon>
        <taxon>Flavobacteriia</taxon>
        <taxon>Flavobacteriales</taxon>
        <taxon>Flavobacteriaceae</taxon>
        <taxon>Aequorivita</taxon>
    </lineage>
</organism>
<keyword evidence="3" id="KW-0238">DNA-binding</keyword>
<dbReference type="OrthoDB" id="9803735at2"/>
<gene>
    <name evidence="6" type="ORF">EI546_04725</name>
</gene>